<dbReference type="PROSITE" id="PS00086">
    <property type="entry name" value="CYTOCHROME_P450"/>
    <property type="match status" value="1"/>
</dbReference>
<dbReference type="PANTHER" id="PTHR24305">
    <property type="entry name" value="CYTOCHROME P450"/>
    <property type="match status" value="1"/>
</dbReference>
<feature type="binding site" description="axial binding residue" evidence="6">
    <location>
        <position position="453"/>
    </location>
    <ligand>
        <name>heme</name>
        <dbReference type="ChEBI" id="CHEBI:30413"/>
    </ligand>
    <ligandPart>
        <name>Fe</name>
        <dbReference type="ChEBI" id="CHEBI:18248"/>
    </ligandPart>
</feature>
<name>A0A7C8MBY7_9PLEO</name>
<dbReference type="InterPro" id="IPR001128">
    <property type="entry name" value="Cyt_P450"/>
</dbReference>
<reference evidence="8 9" key="1">
    <citation type="submission" date="2020-01" db="EMBL/GenBank/DDBJ databases">
        <authorList>
            <consortium name="DOE Joint Genome Institute"/>
            <person name="Haridas S."/>
            <person name="Albert R."/>
            <person name="Binder M."/>
            <person name="Bloem J."/>
            <person name="Labutti K."/>
            <person name="Salamov A."/>
            <person name="Andreopoulos B."/>
            <person name="Baker S.E."/>
            <person name="Barry K."/>
            <person name="Bills G."/>
            <person name="Bluhm B.H."/>
            <person name="Cannon C."/>
            <person name="Castanera R."/>
            <person name="Culley D.E."/>
            <person name="Daum C."/>
            <person name="Ezra D."/>
            <person name="Gonzalez J.B."/>
            <person name="Henrissat B."/>
            <person name="Kuo A."/>
            <person name="Liang C."/>
            <person name="Lipzen A."/>
            <person name="Lutzoni F."/>
            <person name="Magnuson J."/>
            <person name="Mondo S."/>
            <person name="Nolan M."/>
            <person name="Ohm R."/>
            <person name="Pangilinan J."/>
            <person name="Park H.-J.H."/>
            <person name="Ramirez L."/>
            <person name="Alfaro M."/>
            <person name="Sun H."/>
            <person name="Tritt A."/>
            <person name="Yoshinaga Y."/>
            <person name="Zwiers L.-H.L."/>
            <person name="Turgeon B.G."/>
            <person name="Goodwin S.B."/>
            <person name="Spatafora J.W."/>
            <person name="Crous P.W."/>
            <person name="Grigoriev I.V."/>
        </authorList>
    </citation>
    <scope>NUCLEOTIDE SEQUENCE [LARGE SCALE GENOMIC DNA]</scope>
    <source>
        <strain evidence="8 9">CBS 611.86</strain>
    </source>
</reference>
<evidence type="ECO:0000256" key="3">
    <source>
        <dbReference type="ARBA" id="ARBA00022617"/>
    </source>
</evidence>
<evidence type="ECO:0000256" key="2">
    <source>
        <dbReference type="ARBA" id="ARBA00010617"/>
    </source>
</evidence>
<gene>
    <name evidence="8" type="ORF">BDV95DRAFT_332273</name>
</gene>
<evidence type="ECO:0000256" key="5">
    <source>
        <dbReference type="ARBA" id="ARBA00023004"/>
    </source>
</evidence>
<evidence type="ECO:0000256" key="7">
    <source>
        <dbReference type="RuleBase" id="RU000461"/>
    </source>
</evidence>
<dbReference type="InterPro" id="IPR036396">
    <property type="entry name" value="Cyt_P450_sf"/>
</dbReference>
<keyword evidence="7" id="KW-0560">Oxidoreductase</keyword>
<dbReference type="SUPFAM" id="SSF48264">
    <property type="entry name" value="Cytochrome P450"/>
    <property type="match status" value="1"/>
</dbReference>
<dbReference type="OrthoDB" id="1470350at2759"/>
<keyword evidence="9" id="KW-1185">Reference proteome</keyword>
<evidence type="ECO:0000256" key="6">
    <source>
        <dbReference type="PIRSR" id="PIRSR602401-1"/>
    </source>
</evidence>
<evidence type="ECO:0000256" key="1">
    <source>
        <dbReference type="ARBA" id="ARBA00001971"/>
    </source>
</evidence>
<evidence type="ECO:0000313" key="9">
    <source>
        <dbReference type="Proteomes" id="UP000481861"/>
    </source>
</evidence>
<dbReference type="Pfam" id="PF00067">
    <property type="entry name" value="p450"/>
    <property type="match status" value="1"/>
</dbReference>
<evidence type="ECO:0000313" key="8">
    <source>
        <dbReference type="EMBL" id="KAF2874416.1"/>
    </source>
</evidence>
<dbReference type="InterPro" id="IPR017972">
    <property type="entry name" value="Cyt_P450_CS"/>
</dbReference>
<keyword evidence="5 6" id="KW-0408">Iron</keyword>
<dbReference type="Gene3D" id="1.10.630.10">
    <property type="entry name" value="Cytochrome P450"/>
    <property type="match status" value="1"/>
</dbReference>
<dbReference type="InterPro" id="IPR050121">
    <property type="entry name" value="Cytochrome_P450_monoxygenase"/>
</dbReference>
<dbReference type="GO" id="GO:0016705">
    <property type="term" value="F:oxidoreductase activity, acting on paired donors, with incorporation or reduction of molecular oxygen"/>
    <property type="evidence" value="ECO:0007669"/>
    <property type="project" value="InterPro"/>
</dbReference>
<proteinExistence type="inferred from homology"/>
<dbReference type="InterPro" id="IPR002401">
    <property type="entry name" value="Cyt_P450_E_grp-I"/>
</dbReference>
<comment type="similarity">
    <text evidence="2 7">Belongs to the cytochrome P450 family.</text>
</comment>
<sequence length="510" mass="58946">MVFQSIMEVSTTTLTTTIFSAICAYSTTRIIYLLYFHPLSHFPGPRLAAISNLWYAYHWFSGRYPWTIEKVVHQYGPVVRIAPNELAFFTPQAFTDIYSPQHKNLEDFVKTDFQNRGKDLGGLIWEEDPVRHRNVARQIAPAFSTRFTRTLEPIMHEHMDHFVVKMNDMSMNGNGNGVPLVRWTNWLAMDMSADLAWSEKMHQMRDMRDSVNLEVLLNFNFFAVVLAVFKRFPLVTPLQYLFAPFGKITLFSQMEKATRKSVLQRIEQRGRTEHPDYFDHILPAKSPYPSSEKELLHIGSVALQVMFAGWGPMADLFYGVLVLLLENPETYQLLTKEIRETFSNYEEIVPGKTLMSLPYLHACIEETLRMLPSNNTGLPRISPGVVVDGLYIPKGTHVQSCIWALARHPDYFHQPLRFQPQRWLPASHPLYDPAFANDHLKSLHPFSLGPRVCMGRETAWTQAKLFLAKVLWEFDVFAVEGQAVDLEKDLRHYGFFDKPEMHVRFVAVAR</sequence>
<accession>A0A7C8MBY7</accession>
<dbReference type="GO" id="GO:0005506">
    <property type="term" value="F:iron ion binding"/>
    <property type="evidence" value="ECO:0007669"/>
    <property type="project" value="InterPro"/>
</dbReference>
<dbReference type="EMBL" id="JAADJZ010000006">
    <property type="protein sequence ID" value="KAF2874416.1"/>
    <property type="molecule type" value="Genomic_DNA"/>
</dbReference>
<protein>
    <submittedName>
        <fullName evidence="8">Cytochrome P450</fullName>
    </submittedName>
</protein>
<dbReference type="PRINTS" id="PR00385">
    <property type="entry name" value="P450"/>
</dbReference>
<dbReference type="PANTHER" id="PTHR24305:SF210">
    <property type="entry name" value="CYTOCHROME P450 MONOOXYGENASE ASQL-RELATED"/>
    <property type="match status" value="1"/>
</dbReference>
<organism evidence="8 9">
    <name type="scientific">Massariosphaeria phaeospora</name>
    <dbReference type="NCBI Taxonomy" id="100035"/>
    <lineage>
        <taxon>Eukaryota</taxon>
        <taxon>Fungi</taxon>
        <taxon>Dikarya</taxon>
        <taxon>Ascomycota</taxon>
        <taxon>Pezizomycotina</taxon>
        <taxon>Dothideomycetes</taxon>
        <taxon>Pleosporomycetidae</taxon>
        <taxon>Pleosporales</taxon>
        <taxon>Pleosporales incertae sedis</taxon>
        <taxon>Massariosphaeria</taxon>
    </lineage>
</organism>
<evidence type="ECO:0000256" key="4">
    <source>
        <dbReference type="ARBA" id="ARBA00022723"/>
    </source>
</evidence>
<keyword evidence="7" id="KW-0503">Monooxygenase</keyword>
<dbReference type="PRINTS" id="PR00463">
    <property type="entry name" value="EP450I"/>
</dbReference>
<comment type="cofactor">
    <cofactor evidence="1 6">
        <name>heme</name>
        <dbReference type="ChEBI" id="CHEBI:30413"/>
    </cofactor>
</comment>
<keyword evidence="3 6" id="KW-0349">Heme</keyword>
<dbReference type="GO" id="GO:0020037">
    <property type="term" value="F:heme binding"/>
    <property type="evidence" value="ECO:0007669"/>
    <property type="project" value="InterPro"/>
</dbReference>
<dbReference type="GO" id="GO:0004497">
    <property type="term" value="F:monooxygenase activity"/>
    <property type="evidence" value="ECO:0007669"/>
    <property type="project" value="UniProtKB-KW"/>
</dbReference>
<dbReference type="Proteomes" id="UP000481861">
    <property type="component" value="Unassembled WGS sequence"/>
</dbReference>
<comment type="caution">
    <text evidence="8">The sequence shown here is derived from an EMBL/GenBank/DDBJ whole genome shotgun (WGS) entry which is preliminary data.</text>
</comment>
<keyword evidence="4 6" id="KW-0479">Metal-binding</keyword>
<dbReference type="AlphaFoldDB" id="A0A7C8MBY7"/>